<sequence length="39" mass="4425">MAMSSFFCLNFLDSFLLCAPVYIYSPFHYLLASASRQGL</sequence>
<dbReference type="EMBL" id="GBRH01226751">
    <property type="protein sequence ID" value="JAD71144.1"/>
    <property type="molecule type" value="Transcribed_RNA"/>
</dbReference>
<proteinExistence type="predicted"/>
<organism evidence="1">
    <name type="scientific">Arundo donax</name>
    <name type="common">Giant reed</name>
    <name type="synonym">Donax arundinaceus</name>
    <dbReference type="NCBI Taxonomy" id="35708"/>
    <lineage>
        <taxon>Eukaryota</taxon>
        <taxon>Viridiplantae</taxon>
        <taxon>Streptophyta</taxon>
        <taxon>Embryophyta</taxon>
        <taxon>Tracheophyta</taxon>
        <taxon>Spermatophyta</taxon>
        <taxon>Magnoliopsida</taxon>
        <taxon>Liliopsida</taxon>
        <taxon>Poales</taxon>
        <taxon>Poaceae</taxon>
        <taxon>PACMAD clade</taxon>
        <taxon>Arundinoideae</taxon>
        <taxon>Arundineae</taxon>
        <taxon>Arundo</taxon>
    </lineage>
</organism>
<reference evidence="1" key="1">
    <citation type="submission" date="2014-09" db="EMBL/GenBank/DDBJ databases">
        <authorList>
            <person name="Magalhaes I.L.F."/>
            <person name="Oliveira U."/>
            <person name="Santos F.R."/>
            <person name="Vidigal T.H.D.A."/>
            <person name="Brescovit A.D."/>
            <person name="Santos A.J."/>
        </authorList>
    </citation>
    <scope>NUCLEOTIDE SEQUENCE</scope>
    <source>
        <tissue evidence="1">Shoot tissue taken approximately 20 cm above the soil surface</tissue>
    </source>
</reference>
<protein>
    <submittedName>
        <fullName evidence="1">Uncharacterized protein</fullName>
    </submittedName>
</protein>
<evidence type="ECO:0000313" key="1">
    <source>
        <dbReference type="EMBL" id="JAD71144.1"/>
    </source>
</evidence>
<reference evidence="1" key="2">
    <citation type="journal article" date="2015" name="Data Brief">
        <title>Shoot transcriptome of the giant reed, Arundo donax.</title>
        <authorList>
            <person name="Barrero R.A."/>
            <person name="Guerrero F.D."/>
            <person name="Moolhuijzen P."/>
            <person name="Goolsby J.A."/>
            <person name="Tidwell J."/>
            <person name="Bellgard S.E."/>
            <person name="Bellgard M.I."/>
        </authorList>
    </citation>
    <scope>NUCLEOTIDE SEQUENCE</scope>
    <source>
        <tissue evidence="1">Shoot tissue taken approximately 20 cm above the soil surface</tissue>
    </source>
</reference>
<accession>A0A0A9C4F9</accession>
<name>A0A0A9C4F9_ARUDO</name>
<dbReference type="AlphaFoldDB" id="A0A0A9C4F9"/>